<keyword evidence="6" id="KW-0325">Glycoprotein</keyword>
<dbReference type="PANTHER" id="PTHR22727:SF15">
    <property type="entry name" value="MRH DOMAIN-CONTAINING PROTEIN"/>
    <property type="match status" value="1"/>
</dbReference>
<evidence type="ECO:0000259" key="9">
    <source>
        <dbReference type="PROSITE" id="PS51914"/>
    </source>
</evidence>
<evidence type="ECO:0000313" key="10">
    <source>
        <dbReference type="EMBL" id="OQR95358.1"/>
    </source>
</evidence>
<evidence type="ECO:0000256" key="8">
    <source>
        <dbReference type="SAM" id="SignalP"/>
    </source>
</evidence>
<dbReference type="Pfam" id="PF24906">
    <property type="entry name" value="Zf_WRKY19"/>
    <property type="match status" value="5"/>
</dbReference>
<name>A0A1V9ZBK1_9STRA</name>
<evidence type="ECO:0000313" key="11">
    <source>
        <dbReference type="Proteomes" id="UP000243217"/>
    </source>
</evidence>
<keyword evidence="7" id="KW-1133">Transmembrane helix</keyword>
<reference evidence="10 11" key="1">
    <citation type="journal article" date="2014" name="Genome Biol. Evol.">
        <title>The secreted proteins of Achlya hypogyna and Thraustotheca clavata identify the ancestral oomycete secretome and reveal gene acquisitions by horizontal gene transfer.</title>
        <authorList>
            <person name="Misner I."/>
            <person name="Blouin N."/>
            <person name="Leonard G."/>
            <person name="Richards T.A."/>
            <person name="Lane C.E."/>
        </authorList>
    </citation>
    <scope>NUCLEOTIDE SEQUENCE [LARGE SCALE GENOMIC DNA]</scope>
    <source>
        <strain evidence="10 11">ATCC 34112</strain>
    </source>
</reference>
<sequence>MGMRRAVALVALLELVLGAENVSDLSYGFSACVHDKRMMYYYTPTEIKCAANSNYGFVMKPPVNDMDCTVPCPRGYVLGANFSGLTPVSGCEACATGTYSLGGGNLFSSSTNAWRSPLPAEIFTECLTRNIFTSEWEANCNPWTPDSSGTYIHSGNNTDIMERYSATVLFSILRISLSFVVNGSVTFQYKVDAEAPYDGLMLTMDSTTLLPLVSSTGDWVEKTFKIPAGVHTLTWQFTKDYNGDSGLDMAMLRLIEIIGTSYSDMACYPCGGYMTRKSSAQCRICDVNQYATNDANGTFTCFPCPSNTYSRAGSIGISSCVSSRPCSYSDVAAAYTTCINGFRNITRSWAQPKTCNSTHPDSIALPPNEIMVGCAGVCMTCGDGQIINPNGMLVEQKGSLGRVTSNNTMCLQCPIGTVSIKSQWFGGSTRKMWSQWPSIVDNQTAIHNGWKLTEMGITRDLSSGISWTGTYPLDFTTTQIHNGTLSLNYTLSNLPANTSTGRAWLELYINKDPTVLTHAAQNGSFFVQVPLALRLDGNSSLAVSIVWRTSNAALDKVASVLITSIGFTGTEFGGSSFCDACPPGYKPNDNQSRCAACSSGTYSLKKDNGVVVCENCPPNSFSNGQAAQCTPCGNNTYSAGGATVCQAPTYLNDTKNQLTYNLLALQRLVSTDDTLNNMITNSTLATSRQFSIDATNSFMLGIFRPVEPKFSKQSMLIVSSVLTNSYNQILVGSIMSYVVGLTIVNYNEAGGNFMYNTPSMGLVQCTVPSKYRVVNGGGKMDISTLDSGTGIRVVYSMGSVCSSLNGPTFYTTTIDFICNPSANNTGPILADSSSYSSYATWNTPAACPLCSLSLFTYVLSPRILTNPLTSQTKSQCSGGNQILSSTSSFTCVGGDSLPAQSIITCSDIVLDQSTAAMAAGVVVLIVLLVVALLVGFVIVYRRYKNTMKDFLYLKGQMNTGHTLLDESAKSPGGVFEFANRDNTVFSPTTDASIDVNDENDVEEEIDLGNKQSVTILWRLSVEIVERRHDLYTHLIWMNSASEQLREEDLLFIFNDTTSVITNFTPAIDPASLEPLAFNRPPEQYLLPLDIALFQAALEILSDKSNTITPRTATLTRDYSIDTNALSPQVKPVGFNSSRTVRHQPLCQVPNCTRRVRSRGYCKGHGGGRKCTVPGCGKSSQNGDLCIGHGGGKLCSTPGCAKAAQSHGLCKAHGGGARCKFENCMKSSQGGGFCRAHGGGKRCKADNCNKGAQRGDYCATHGGFRKCLEHDCTRTDRGGGYCEVHRKSKLCTIKGCKKLSKNHGLCTVHLRNIDKAIASNKL</sequence>
<dbReference type="Proteomes" id="UP000243217">
    <property type="component" value="Unassembled WGS sequence"/>
</dbReference>
<dbReference type="SUPFAM" id="SSF57184">
    <property type="entry name" value="Growth factor receptor domain"/>
    <property type="match status" value="1"/>
</dbReference>
<proteinExistence type="inferred from homology"/>
<dbReference type="InterPro" id="IPR044865">
    <property type="entry name" value="MRH_dom"/>
</dbReference>
<dbReference type="GO" id="GO:0005886">
    <property type="term" value="C:plasma membrane"/>
    <property type="evidence" value="ECO:0007669"/>
    <property type="project" value="UniProtKB-SubCell"/>
</dbReference>
<evidence type="ECO:0000256" key="5">
    <source>
        <dbReference type="ARBA" id="ARBA00023157"/>
    </source>
</evidence>
<dbReference type="InterPro" id="IPR009011">
    <property type="entry name" value="Man6P_isomerase_rcpt-bd_dom_sf"/>
</dbReference>
<evidence type="ECO:0000256" key="2">
    <source>
        <dbReference type="ARBA" id="ARBA00007627"/>
    </source>
</evidence>
<dbReference type="OrthoDB" id="439917at2759"/>
<keyword evidence="7" id="KW-0812">Transmembrane</keyword>
<evidence type="ECO:0000256" key="3">
    <source>
        <dbReference type="ARBA" id="ARBA00022475"/>
    </source>
</evidence>
<dbReference type="EMBL" id="JNBS01002126">
    <property type="protein sequence ID" value="OQR95358.1"/>
    <property type="molecule type" value="Genomic_DNA"/>
</dbReference>
<keyword evidence="7" id="KW-0472">Membrane</keyword>
<comment type="caution">
    <text evidence="10">The sequence shown here is derived from an EMBL/GenBank/DDBJ whole genome shotgun (WGS) entry which is preliminary data.</text>
</comment>
<dbReference type="STRING" id="74557.A0A1V9ZBK1"/>
<comment type="subcellular location">
    <subcellularLocation>
        <location evidence="1">Cell membrane</location>
        <topology evidence="1">Single-pass type I membrane protein</topology>
    </subcellularLocation>
</comment>
<feature type="transmembrane region" description="Helical" evidence="7">
    <location>
        <begin position="915"/>
        <end position="940"/>
    </location>
</feature>
<evidence type="ECO:0000256" key="6">
    <source>
        <dbReference type="ARBA" id="ARBA00023180"/>
    </source>
</evidence>
<dbReference type="InterPro" id="IPR009030">
    <property type="entry name" value="Growth_fac_rcpt_cys_sf"/>
</dbReference>
<protein>
    <recommendedName>
        <fullName evidence="9">MRH domain-containing protein</fullName>
    </recommendedName>
</protein>
<keyword evidence="3" id="KW-1003">Cell membrane</keyword>
<feature type="signal peptide" evidence="8">
    <location>
        <begin position="1"/>
        <end position="18"/>
    </location>
</feature>
<keyword evidence="4 8" id="KW-0732">Signal</keyword>
<dbReference type="SMART" id="SM01411">
    <property type="entry name" value="Ephrin_rec_like"/>
    <property type="match status" value="2"/>
</dbReference>
<evidence type="ECO:0000256" key="4">
    <source>
        <dbReference type="ARBA" id="ARBA00022729"/>
    </source>
</evidence>
<feature type="chain" id="PRO_5010723444" description="MRH domain-containing protein" evidence="8">
    <location>
        <begin position="19"/>
        <end position="1321"/>
    </location>
</feature>
<keyword evidence="5" id="KW-1015">Disulfide bond</keyword>
<dbReference type="InterPro" id="IPR039181">
    <property type="entry name" value="Elapor1/2"/>
</dbReference>
<organism evidence="10 11">
    <name type="scientific">Thraustotheca clavata</name>
    <dbReference type="NCBI Taxonomy" id="74557"/>
    <lineage>
        <taxon>Eukaryota</taxon>
        <taxon>Sar</taxon>
        <taxon>Stramenopiles</taxon>
        <taxon>Oomycota</taxon>
        <taxon>Saprolegniomycetes</taxon>
        <taxon>Saprolegniales</taxon>
        <taxon>Achlyaceae</taxon>
        <taxon>Thraustotheca</taxon>
    </lineage>
</organism>
<dbReference type="SUPFAM" id="SSF50911">
    <property type="entry name" value="Mannose 6-phosphate receptor domain"/>
    <property type="match status" value="1"/>
</dbReference>
<evidence type="ECO:0000256" key="7">
    <source>
        <dbReference type="SAM" id="Phobius"/>
    </source>
</evidence>
<evidence type="ECO:0000256" key="1">
    <source>
        <dbReference type="ARBA" id="ARBA00004251"/>
    </source>
</evidence>
<dbReference type="Gene3D" id="2.70.130.10">
    <property type="entry name" value="Mannose-6-phosphate receptor binding domain"/>
    <property type="match status" value="1"/>
</dbReference>
<gene>
    <name evidence="10" type="ORF">THRCLA_07941</name>
</gene>
<dbReference type="PANTHER" id="PTHR22727">
    <property type="entry name" value="PROTEIN CBG13728"/>
    <property type="match status" value="1"/>
</dbReference>
<dbReference type="PROSITE" id="PS51914">
    <property type="entry name" value="MRH"/>
    <property type="match status" value="1"/>
</dbReference>
<feature type="domain" description="MRH" evidence="9">
    <location>
        <begin position="730"/>
        <end position="849"/>
    </location>
</feature>
<accession>A0A1V9ZBK1</accession>
<dbReference type="InterPro" id="IPR056866">
    <property type="entry name" value="Znf_WRKY19"/>
</dbReference>
<comment type="similarity">
    <text evidence="2">Belongs to the ELAPOR family.</text>
</comment>
<keyword evidence="11" id="KW-1185">Reference proteome</keyword>